<dbReference type="RefSeq" id="WP_259626190.1">
    <property type="nucleotide sequence ID" value="NZ_JANYMP010000014.1"/>
</dbReference>
<dbReference type="Gene3D" id="2.80.10.50">
    <property type="match status" value="1"/>
</dbReference>
<dbReference type="PANTHER" id="PTHR43301:SF3">
    <property type="entry name" value="ARABINAN ENDO-1,5-ALPHA-L-ARABINOSIDASE A-RELATED"/>
    <property type="match status" value="1"/>
</dbReference>
<organism evidence="8 9">
    <name type="scientific">Umezawaea endophytica</name>
    <dbReference type="NCBI Taxonomy" id="1654476"/>
    <lineage>
        <taxon>Bacteria</taxon>
        <taxon>Bacillati</taxon>
        <taxon>Actinomycetota</taxon>
        <taxon>Actinomycetes</taxon>
        <taxon>Pseudonocardiales</taxon>
        <taxon>Pseudonocardiaceae</taxon>
        <taxon>Umezawaea</taxon>
    </lineage>
</organism>
<dbReference type="CDD" id="cd23399">
    <property type="entry name" value="beta-trefoil_ABD_ABFB"/>
    <property type="match status" value="1"/>
</dbReference>
<dbReference type="EMBL" id="JANYMP010000014">
    <property type="protein sequence ID" value="MCS7480704.1"/>
    <property type="molecule type" value="Genomic_DNA"/>
</dbReference>
<keyword evidence="4 5" id="KW-0326">Glycosidase</keyword>
<comment type="caution">
    <text evidence="8">The sequence shown here is derived from an EMBL/GenBank/DDBJ whole genome shotgun (WGS) entry which is preliminary data.</text>
</comment>
<evidence type="ECO:0000256" key="2">
    <source>
        <dbReference type="ARBA" id="ARBA00009865"/>
    </source>
</evidence>
<dbReference type="InterPro" id="IPR050727">
    <property type="entry name" value="GH43_arabinanases"/>
</dbReference>
<dbReference type="InterPro" id="IPR036195">
    <property type="entry name" value="AbfB_ABD_sf"/>
</dbReference>
<dbReference type="InterPro" id="IPR007934">
    <property type="entry name" value="AbfB_ABD"/>
</dbReference>
<keyword evidence="6" id="KW-0732">Signal</keyword>
<dbReference type="Proteomes" id="UP001141259">
    <property type="component" value="Unassembled WGS sequence"/>
</dbReference>
<dbReference type="InterPro" id="IPR006710">
    <property type="entry name" value="Glyco_hydro_43"/>
</dbReference>
<dbReference type="Pfam" id="PF04616">
    <property type="entry name" value="Glyco_hydro_43"/>
    <property type="match status" value="1"/>
</dbReference>
<dbReference type="SUPFAM" id="SSF110221">
    <property type="entry name" value="AbfB domain"/>
    <property type="match status" value="1"/>
</dbReference>
<comment type="similarity">
    <text evidence="2 5">Belongs to the glycosyl hydrolase 43 family.</text>
</comment>
<gene>
    <name evidence="8" type="ORF">NZH93_27935</name>
</gene>
<accession>A0A9X3A2J4</accession>
<evidence type="ECO:0000256" key="4">
    <source>
        <dbReference type="ARBA" id="ARBA00023295"/>
    </source>
</evidence>
<sequence>MAAALALVLLGAVPAVAQPVAPLATEASRYTMTAFTNSSESNMYVYRSSDAANFELAKGPAYTPPSGLIRDPSVMRHTDGRYYLVYTTGWTGTTIGLARSDDLVNWTFLRNVTLPVANLTRTWAPEWFTDADGSVHVVVSLSTDGGASFRPHELRALDSALTSWSTPVPLSGLGPNYIDTFVVKIGSTYHAMVKNETTKYIEYATASSLTGPYTFRRTGNWAGWGSSLEGPALVRLDNGGWRLYFDAYTTGHYYFTDSHDGFATWTPKADLPGGLSGFVRHLTVLREPAGSAPAPTVGATTSLRSTNFPDRHVRHRDLLGYLDQVGASSPLATRQDATFTVRAGLANAACYSFESVNQTGRFLRHWDFRVRLDANDGTAAFRGDATFCARPGLTGSGASFESFNYPGRYLRHQDYAIRVDPYQSTGTTKADATFVLATPLA</sequence>
<keyword evidence="9" id="KW-1185">Reference proteome</keyword>
<dbReference type="CDD" id="cd08983">
    <property type="entry name" value="GH43_Bt3655-like"/>
    <property type="match status" value="1"/>
</dbReference>
<feature type="signal peptide" evidence="6">
    <location>
        <begin position="1"/>
        <end position="17"/>
    </location>
</feature>
<dbReference type="GO" id="GO:0046556">
    <property type="term" value="F:alpha-L-arabinofuranosidase activity"/>
    <property type="evidence" value="ECO:0007669"/>
    <property type="project" value="InterPro"/>
</dbReference>
<feature type="domain" description="Alpha-L-arabinofuranosidase B arabinose-binding" evidence="7">
    <location>
        <begin position="302"/>
        <end position="435"/>
    </location>
</feature>
<dbReference type="Gene3D" id="2.115.10.20">
    <property type="entry name" value="Glycosyl hydrolase domain, family 43"/>
    <property type="match status" value="1"/>
</dbReference>
<feature type="chain" id="PRO_5040974854" evidence="6">
    <location>
        <begin position="18"/>
        <end position="441"/>
    </location>
</feature>
<dbReference type="AlphaFoldDB" id="A0A9X3A2J4"/>
<evidence type="ECO:0000256" key="1">
    <source>
        <dbReference type="ARBA" id="ARBA00004834"/>
    </source>
</evidence>
<dbReference type="GO" id="GO:0046373">
    <property type="term" value="P:L-arabinose metabolic process"/>
    <property type="evidence" value="ECO:0007669"/>
    <property type="project" value="InterPro"/>
</dbReference>
<evidence type="ECO:0000259" key="7">
    <source>
        <dbReference type="Pfam" id="PF05270"/>
    </source>
</evidence>
<evidence type="ECO:0000256" key="3">
    <source>
        <dbReference type="ARBA" id="ARBA00022801"/>
    </source>
</evidence>
<dbReference type="InterPro" id="IPR023296">
    <property type="entry name" value="Glyco_hydro_beta-prop_sf"/>
</dbReference>
<dbReference type="SUPFAM" id="SSF75005">
    <property type="entry name" value="Arabinanase/levansucrase/invertase"/>
    <property type="match status" value="1"/>
</dbReference>
<comment type="pathway">
    <text evidence="1">Glycan metabolism; L-arabinan degradation.</text>
</comment>
<evidence type="ECO:0000313" key="9">
    <source>
        <dbReference type="Proteomes" id="UP001141259"/>
    </source>
</evidence>
<protein>
    <submittedName>
        <fullName evidence="8">Glycoside hydrolase family 43 protein</fullName>
    </submittedName>
</protein>
<dbReference type="Pfam" id="PF05270">
    <property type="entry name" value="AbfB"/>
    <property type="match status" value="1"/>
</dbReference>
<name>A0A9X3A2J4_9PSEU</name>
<keyword evidence="3 5" id="KW-0378">Hydrolase</keyword>
<evidence type="ECO:0000313" key="8">
    <source>
        <dbReference type="EMBL" id="MCS7480704.1"/>
    </source>
</evidence>
<proteinExistence type="inferred from homology"/>
<evidence type="ECO:0000256" key="5">
    <source>
        <dbReference type="RuleBase" id="RU361187"/>
    </source>
</evidence>
<evidence type="ECO:0000256" key="6">
    <source>
        <dbReference type="SAM" id="SignalP"/>
    </source>
</evidence>
<reference evidence="8" key="1">
    <citation type="submission" date="2022-08" db="EMBL/GenBank/DDBJ databases">
        <authorList>
            <person name="Tistechok S."/>
            <person name="Samborskyy M."/>
            <person name="Roman I."/>
        </authorList>
    </citation>
    <scope>NUCLEOTIDE SEQUENCE</scope>
    <source>
        <strain evidence="8">DSM 103496</strain>
    </source>
</reference>
<dbReference type="PANTHER" id="PTHR43301">
    <property type="entry name" value="ARABINAN ENDO-1,5-ALPHA-L-ARABINOSIDASE"/>
    <property type="match status" value="1"/>
</dbReference>